<sequence length="391" mass="44970">MGRGSRYRHGKTPYELLHDRKPDLSYLHVFCALCYPNNDSENLGKLQAKADIVFDEFFSPLDSVVSPVLEVVAPALIESTGLTSSTSVDQDAPYPSTSQTTQQSQSIEIPLFVKEESHDLEVAHMSNDLYFDILIPKTGSEESSTSDVIPTIVHLDAPISEHLRKWTKDHPLQNIIGELSRHISIRLQLHEQALLCYYDAFLYLVEPKTYKDALTKSCWIEVMQEELNEFERLKVWELVSRLDKVMKRSQRYTPDADHAGCQDTRRSKSEVCNCWETDLLAGHQKGRKVLQYLVRKLNTSPYLAVVPNTIALCCNNVQHSRSKYIDIRYHFIKEQVENGVVELYFVRTDYQLADIFTKALCQERIEFLIDKLGMRNFSPETLNELADESEE</sequence>
<evidence type="ECO:0000256" key="1">
    <source>
        <dbReference type="SAM" id="MobiDB-lite"/>
    </source>
</evidence>
<feature type="region of interest" description="Disordered" evidence="1">
    <location>
        <begin position="84"/>
        <end position="103"/>
    </location>
</feature>
<name>A0ABQ5EKF8_9ASTR</name>
<evidence type="ECO:0008006" key="4">
    <source>
        <dbReference type="Google" id="ProtNLM"/>
    </source>
</evidence>
<comment type="caution">
    <text evidence="2">The sequence shown here is derived from an EMBL/GenBank/DDBJ whole genome shotgun (WGS) entry which is preliminary data.</text>
</comment>
<proteinExistence type="predicted"/>
<keyword evidence="3" id="KW-1185">Reference proteome</keyword>
<evidence type="ECO:0000313" key="2">
    <source>
        <dbReference type="EMBL" id="GJT51408.1"/>
    </source>
</evidence>
<reference evidence="2" key="2">
    <citation type="submission" date="2022-01" db="EMBL/GenBank/DDBJ databases">
        <authorList>
            <person name="Yamashiro T."/>
            <person name="Shiraishi A."/>
            <person name="Satake H."/>
            <person name="Nakayama K."/>
        </authorList>
    </citation>
    <scope>NUCLEOTIDE SEQUENCE</scope>
</reference>
<organism evidence="2 3">
    <name type="scientific">Tanacetum coccineum</name>
    <dbReference type="NCBI Taxonomy" id="301880"/>
    <lineage>
        <taxon>Eukaryota</taxon>
        <taxon>Viridiplantae</taxon>
        <taxon>Streptophyta</taxon>
        <taxon>Embryophyta</taxon>
        <taxon>Tracheophyta</taxon>
        <taxon>Spermatophyta</taxon>
        <taxon>Magnoliopsida</taxon>
        <taxon>eudicotyledons</taxon>
        <taxon>Gunneridae</taxon>
        <taxon>Pentapetalae</taxon>
        <taxon>asterids</taxon>
        <taxon>campanulids</taxon>
        <taxon>Asterales</taxon>
        <taxon>Asteraceae</taxon>
        <taxon>Asteroideae</taxon>
        <taxon>Anthemideae</taxon>
        <taxon>Anthemidinae</taxon>
        <taxon>Tanacetum</taxon>
    </lineage>
</organism>
<evidence type="ECO:0000313" key="3">
    <source>
        <dbReference type="Proteomes" id="UP001151760"/>
    </source>
</evidence>
<dbReference type="Proteomes" id="UP001151760">
    <property type="component" value="Unassembled WGS sequence"/>
</dbReference>
<dbReference type="CDD" id="cd09272">
    <property type="entry name" value="RNase_HI_RT_Ty1"/>
    <property type="match status" value="1"/>
</dbReference>
<gene>
    <name evidence="2" type="ORF">Tco_0977565</name>
</gene>
<reference evidence="2" key="1">
    <citation type="journal article" date="2022" name="Int. J. Mol. Sci.">
        <title>Draft Genome of Tanacetum Coccineum: Genomic Comparison of Closely Related Tanacetum-Family Plants.</title>
        <authorList>
            <person name="Yamashiro T."/>
            <person name="Shiraishi A."/>
            <person name="Nakayama K."/>
            <person name="Satake H."/>
        </authorList>
    </citation>
    <scope>NUCLEOTIDE SEQUENCE</scope>
</reference>
<dbReference type="EMBL" id="BQNB010016404">
    <property type="protein sequence ID" value="GJT51408.1"/>
    <property type="molecule type" value="Genomic_DNA"/>
</dbReference>
<accession>A0ABQ5EKF8</accession>
<protein>
    <recommendedName>
        <fullName evidence="4">Reverse transcriptase Ty1/copia-type domain-containing protein</fullName>
    </recommendedName>
</protein>